<evidence type="ECO:0000259" key="1">
    <source>
        <dbReference type="Pfam" id="PF16289"/>
    </source>
</evidence>
<reference evidence="2 3" key="1">
    <citation type="submission" date="2019-04" db="EMBL/GenBank/DDBJ databases">
        <title>genome sequence of strain W3.</title>
        <authorList>
            <person name="Gao J."/>
            <person name="Sun J."/>
        </authorList>
    </citation>
    <scope>NUCLEOTIDE SEQUENCE [LARGE SCALE GENOMIC DNA]</scope>
    <source>
        <strain evidence="2 3">W3</strain>
    </source>
</reference>
<organism evidence="2 3">
    <name type="scientific">Rhizobium rosettiformans W3</name>
    <dbReference type="NCBI Taxonomy" id="538378"/>
    <lineage>
        <taxon>Bacteria</taxon>
        <taxon>Pseudomonadati</taxon>
        <taxon>Pseudomonadota</taxon>
        <taxon>Alphaproteobacteria</taxon>
        <taxon>Hyphomicrobiales</taxon>
        <taxon>Rhizobiaceae</taxon>
        <taxon>Rhizobium/Agrobacterium group</taxon>
        <taxon>Rhizobium</taxon>
    </lineage>
</organism>
<evidence type="ECO:0000313" key="2">
    <source>
        <dbReference type="EMBL" id="THV34725.1"/>
    </source>
</evidence>
<dbReference type="AlphaFoldDB" id="A0A4S8PXD3"/>
<protein>
    <recommendedName>
        <fullName evidence="1">DUF4935 domain-containing protein</fullName>
    </recommendedName>
</protein>
<dbReference type="RefSeq" id="WP_136541416.1">
    <property type="nucleotide sequence ID" value="NZ_STGU01000007.1"/>
</dbReference>
<feature type="domain" description="DUF4935" evidence="1">
    <location>
        <begin position="21"/>
        <end position="189"/>
    </location>
</feature>
<evidence type="ECO:0000313" key="3">
    <source>
        <dbReference type="Proteomes" id="UP000307378"/>
    </source>
</evidence>
<dbReference type="Proteomes" id="UP000307378">
    <property type="component" value="Unassembled WGS sequence"/>
</dbReference>
<proteinExistence type="predicted"/>
<gene>
    <name evidence="2" type="ORF">FAA86_13640</name>
</gene>
<dbReference type="InterPro" id="IPR032557">
    <property type="entry name" value="DUF4935"/>
</dbReference>
<sequence length="389" mass="43021">MPIIEDIELSKLLAEGQINAISVDTNIFDEKGLQLNGTALHAVSRLAALHFDFLLSGTVAEEIRRHLERSTTDAFRAARKAIGVALGAFEIQTPTRDDILGLISGGQTPTEAVENRFRDYLSSTNCEVLDDATLVDTATIFNAYFKGEPPFGTGAKKSEFPDALALNALERAAEQRGKGIIVVSKDGDWQAFCDRSTRLYLVTDIERALSLINDPPVVLRAALSRWLGEDGEGREEISPHLARAVERLEFFVNGNASSGEMEAHAWAGELQETIWPEAEEVDLIEIERSHEGHVFVTLSIPLSLVVKVPIEIEFSIWDSIDRESVGMGGRSVEPEEELEIRATVNIAVRDLGGEDEMFEVLECELDGTYFEVDLGDIDVFEREDYNPPD</sequence>
<dbReference type="Pfam" id="PF16289">
    <property type="entry name" value="PIN_12"/>
    <property type="match status" value="1"/>
</dbReference>
<accession>A0A4S8PXD3</accession>
<dbReference type="EMBL" id="STGU01000007">
    <property type="protein sequence ID" value="THV34725.1"/>
    <property type="molecule type" value="Genomic_DNA"/>
</dbReference>
<comment type="caution">
    <text evidence="2">The sequence shown here is derived from an EMBL/GenBank/DDBJ whole genome shotgun (WGS) entry which is preliminary data.</text>
</comment>
<name>A0A4S8PXD3_9HYPH</name>